<dbReference type="EMBL" id="CP032100">
    <property type="protein sequence ID" value="AXX89006.1"/>
    <property type="molecule type" value="Genomic_DNA"/>
</dbReference>
<dbReference type="KEGG" id="asui:ASUIS_0499"/>
<organism evidence="1 2">
    <name type="scientific">Arcobacter suis CECT 7833</name>
    <dbReference type="NCBI Taxonomy" id="663365"/>
    <lineage>
        <taxon>Bacteria</taxon>
        <taxon>Pseudomonadati</taxon>
        <taxon>Campylobacterota</taxon>
        <taxon>Epsilonproteobacteria</taxon>
        <taxon>Campylobacterales</taxon>
        <taxon>Arcobacteraceae</taxon>
        <taxon>Arcobacter</taxon>
    </lineage>
</organism>
<evidence type="ECO:0000313" key="2">
    <source>
        <dbReference type="Proteomes" id="UP000263040"/>
    </source>
</evidence>
<sequence>MLNVTLLTSVAKSALVGAVATKLVDTLISSKINNKIEQNKWLRNTKLELFSKFTEDILSIDTLNIEIQLREIKKTSAKIILLVNDRKVNDKIENYINALIKFNENERIEKNALSLVNKDMISFLSRNIKLNGN</sequence>
<protein>
    <submittedName>
        <fullName evidence="1">Uncharacterized protein</fullName>
    </submittedName>
</protein>
<keyword evidence="2" id="KW-1185">Reference proteome</keyword>
<dbReference type="AlphaFoldDB" id="A0AAD0SPH4"/>
<evidence type="ECO:0000313" key="1">
    <source>
        <dbReference type="EMBL" id="AXX89006.1"/>
    </source>
</evidence>
<dbReference type="Proteomes" id="UP000263040">
    <property type="component" value="Chromosome"/>
</dbReference>
<dbReference type="RefSeq" id="WP_118885566.1">
    <property type="nucleotide sequence ID" value="NZ_CP032100.1"/>
</dbReference>
<name>A0AAD0SPH4_9BACT</name>
<accession>A0AAD0SPH4</accession>
<proteinExistence type="predicted"/>
<gene>
    <name evidence="1" type="ORF">ASUIS_0499</name>
</gene>
<reference evidence="1 2" key="1">
    <citation type="submission" date="2018-08" db="EMBL/GenBank/DDBJ databases">
        <title>Complete genome of the Arcobacter suis type strain LMG 26152.</title>
        <authorList>
            <person name="Miller W.G."/>
            <person name="Yee E."/>
            <person name="Bono J.L."/>
        </authorList>
    </citation>
    <scope>NUCLEOTIDE SEQUENCE [LARGE SCALE GENOMIC DNA]</scope>
    <source>
        <strain evidence="1 2">CECT 7833</strain>
    </source>
</reference>